<dbReference type="Pfam" id="PF02540">
    <property type="entry name" value="NAD_synthase"/>
    <property type="match status" value="1"/>
</dbReference>
<evidence type="ECO:0000256" key="10">
    <source>
        <dbReference type="ARBA" id="ARBA00022962"/>
    </source>
</evidence>
<comment type="pathway">
    <text evidence="2 11">Purine metabolism; GMP biosynthesis; GMP from XMP (L-Gln route): step 1/1.</text>
</comment>
<dbReference type="NCBIfam" id="TIGR00888">
    <property type="entry name" value="guaA_Nterm"/>
    <property type="match status" value="1"/>
</dbReference>
<keyword evidence="8 11" id="KW-0658">Purine biosynthesis</keyword>
<dbReference type="Gene3D" id="3.40.50.620">
    <property type="entry name" value="HUPs"/>
    <property type="match status" value="1"/>
</dbReference>
<dbReference type="PANTHER" id="PTHR11922">
    <property type="entry name" value="GMP SYNTHASE-RELATED"/>
    <property type="match status" value="1"/>
</dbReference>
<dbReference type="GO" id="GO:0003921">
    <property type="term" value="F:GMP synthase activity"/>
    <property type="evidence" value="ECO:0007669"/>
    <property type="project" value="InterPro"/>
</dbReference>
<dbReference type="EMBL" id="JAGMWN010000001">
    <property type="protein sequence ID" value="MBP5855816.1"/>
    <property type="molecule type" value="Genomic_DNA"/>
</dbReference>
<dbReference type="InterPro" id="IPR022955">
    <property type="entry name" value="GMP_synthase"/>
</dbReference>
<feature type="domain" description="GMPS ATP-PPase" evidence="13">
    <location>
        <begin position="207"/>
        <end position="400"/>
    </location>
</feature>
<dbReference type="Gene3D" id="3.30.300.10">
    <property type="match status" value="1"/>
</dbReference>
<dbReference type="FunFam" id="3.30.300.10:FF:000002">
    <property type="entry name" value="GMP synthase [glutamine-hydrolyzing]"/>
    <property type="match status" value="1"/>
</dbReference>
<feature type="active site" description="Nucleophile" evidence="11">
    <location>
        <position position="90"/>
    </location>
</feature>
<gene>
    <name evidence="11 14" type="primary">guaA</name>
    <name evidence="14" type="ORF">KAJ83_02265</name>
</gene>
<dbReference type="NCBIfam" id="TIGR00884">
    <property type="entry name" value="guaA_Cterm"/>
    <property type="match status" value="1"/>
</dbReference>
<dbReference type="FunFam" id="3.40.50.620:FF:000001">
    <property type="entry name" value="GMP synthase [glutamine-hydrolyzing]"/>
    <property type="match status" value="1"/>
</dbReference>
<dbReference type="SUPFAM" id="SSF52317">
    <property type="entry name" value="Class I glutamine amidotransferase-like"/>
    <property type="match status" value="1"/>
</dbReference>
<dbReference type="Proteomes" id="UP000672602">
    <property type="component" value="Unassembled WGS sequence"/>
</dbReference>
<keyword evidence="10 11" id="KW-0315">Glutamine amidotransferase</keyword>
<dbReference type="PANTHER" id="PTHR11922:SF2">
    <property type="entry name" value="GMP SYNTHASE [GLUTAMINE-HYDROLYZING]"/>
    <property type="match status" value="1"/>
</dbReference>
<evidence type="ECO:0000313" key="15">
    <source>
        <dbReference type="Proteomes" id="UP000672602"/>
    </source>
</evidence>
<dbReference type="InterPro" id="IPR014729">
    <property type="entry name" value="Rossmann-like_a/b/a_fold"/>
</dbReference>
<dbReference type="InterPro" id="IPR001674">
    <property type="entry name" value="GMP_synth_C"/>
</dbReference>
<keyword evidence="7 11" id="KW-0332">GMP biosynthesis</keyword>
<dbReference type="InterPro" id="IPR025777">
    <property type="entry name" value="GMPS_ATP_PPase_dom"/>
</dbReference>
<dbReference type="UniPathway" id="UPA00189">
    <property type="reaction ID" value="UER00296"/>
</dbReference>
<evidence type="ECO:0000256" key="3">
    <source>
        <dbReference type="ARBA" id="ARBA00012746"/>
    </source>
</evidence>
<dbReference type="Gene3D" id="3.40.50.880">
    <property type="match status" value="1"/>
</dbReference>
<organism evidence="14 15">
    <name type="scientific">Marivibrio halodurans</name>
    <dbReference type="NCBI Taxonomy" id="2039722"/>
    <lineage>
        <taxon>Bacteria</taxon>
        <taxon>Pseudomonadati</taxon>
        <taxon>Pseudomonadota</taxon>
        <taxon>Alphaproteobacteria</taxon>
        <taxon>Rhodospirillales</taxon>
        <taxon>Rhodospirillaceae</taxon>
        <taxon>Marivibrio</taxon>
    </lineage>
</organism>
<dbReference type="Pfam" id="PF00958">
    <property type="entry name" value="GMP_synt_C"/>
    <property type="match status" value="1"/>
</dbReference>
<name>A0A8J7SKX3_9PROT</name>
<dbReference type="HAMAP" id="MF_00344">
    <property type="entry name" value="GMP_synthase"/>
    <property type="match status" value="1"/>
</dbReference>
<dbReference type="FunFam" id="3.40.50.880:FF:000001">
    <property type="entry name" value="GMP synthase [glutamine-hydrolyzing]"/>
    <property type="match status" value="1"/>
</dbReference>
<evidence type="ECO:0000256" key="8">
    <source>
        <dbReference type="ARBA" id="ARBA00022755"/>
    </source>
</evidence>
<dbReference type="GO" id="GO:0005524">
    <property type="term" value="F:ATP binding"/>
    <property type="evidence" value="ECO:0007669"/>
    <property type="project" value="UniProtKB-UniRule"/>
</dbReference>
<dbReference type="CDD" id="cd01742">
    <property type="entry name" value="GATase1_GMP_Synthase"/>
    <property type="match status" value="1"/>
</dbReference>
<keyword evidence="6 11" id="KW-0547">Nucleotide-binding</keyword>
<evidence type="ECO:0000256" key="11">
    <source>
        <dbReference type="HAMAP-Rule" id="MF_00344"/>
    </source>
</evidence>
<dbReference type="PRINTS" id="PR00096">
    <property type="entry name" value="GATASE"/>
</dbReference>
<evidence type="ECO:0000256" key="4">
    <source>
        <dbReference type="ARBA" id="ARBA00021562"/>
    </source>
</evidence>
<evidence type="ECO:0000256" key="6">
    <source>
        <dbReference type="ARBA" id="ARBA00022741"/>
    </source>
</evidence>
<feature type="active site" evidence="11">
    <location>
        <position position="180"/>
    </location>
</feature>
<dbReference type="PROSITE" id="PS51273">
    <property type="entry name" value="GATASE_TYPE_1"/>
    <property type="match status" value="1"/>
</dbReference>
<dbReference type="PRINTS" id="PR00097">
    <property type="entry name" value="ANTSNTHASEII"/>
</dbReference>
<dbReference type="NCBIfam" id="NF000848">
    <property type="entry name" value="PRK00074.1"/>
    <property type="match status" value="1"/>
</dbReference>
<sequence length="525" mass="57525">MSEIEDMNQTQKILILDFGSQVTQLIARRVREAGVYCEIHPFNNFDEAQIRAFDPKGVVLSGGPASVTGSDTPRAPEVVFALGVPVLGICYGQQTMVAQMGGQVETHDHQEFGRADVEVTEPCGLFEGVWQRGDSARVWMSHGDRVTKLPEGFRIVGRSDGAPFAAIANDEKRMYGVQFHPEVVHTPDGARLLSNFVHVVCGCSGDWTMAAFKQDAIQRIREQVGPDGRVICGLSGGVDSSVAAVLIHEAIGERLTCILVDHGLMRQGEAEQVVTLFRDHYNIPLVHRDASDLFLGRLDGVDDPEKKRKIIGGLFIDVFEEEAKKVGGADFLAQGTLYPDVIESVSFAGGPSVTIKSHHNVGGLPDRMNMKLVEPLRELFKDEVRVLGRELGLPQALIGRHPFPGPGLAIRIPGPVTREACDILRKADAIYLEEIRNAGLYDAIWQAFAVLLPVRTVGVMGDARTYDHVLALRAVTSTDGMTADSYPFPHDFLSRCATRIINQVRGVNRVVYDVTSKPPGTIEWE</sequence>
<dbReference type="Pfam" id="PF00117">
    <property type="entry name" value="GATase"/>
    <property type="match status" value="1"/>
</dbReference>
<comment type="caution">
    <text evidence="14">The sequence shown here is derived from an EMBL/GenBank/DDBJ whole genome shotgun (WGS) entry which is preliminary data.</text>
</comment>
<feature type="active site" evidence="11">
    <location>
        <position position="182"/>
    </location>
</feature>
<evidence type="ECO:0000256" key="5">
    <source>
        <dbReference type="ARBA" id="ARBA00022598"/>
    </source>
</evidence>
<evidence type="ECO:0000259" key="13">
    <source>
        <dbReference type="PROSITE" id="PS51553"/>
    </source>
</evidence>
<feature type="binding site" evidence="12">
    <location>
        <begin position="235"/>
        <end position="241"/>
    </location>
    <ligand>
        <name>ATP</name>
        <dbReference type="ChEBI" id="CHEBI:30616"/>
    </ligand>
</feature>
<evidence type="ECO:0000256" key="2">
    <source>
        <dbReference type="ARBA" id="ARBA00005153"/>
    </source>
</evidence>
<dbReference type="InterPro" id="IPR029062">
    <property type="entry name" value="Class_I_gatase-like"/>
</dbReference>
<proteinExistence type="inferred from homology"/>
<dbReference type="SUPFAM" id="SSF54810">
    <property type="entry name" value="GMP synthetase C-terminal dimerisation domain"/>
    <property type="match status" value="1"/>
</dbReference>
<evidence type="ECO:0000256" key="7">
    <source>
        <dbReference type="ARBA" id="ARBA00022749"/>
    </source>
</evidence>
<dbReference type="InterPro" id="IPR022310">
    <property type="entry name" value="NAD/GMP_synthase"/>
</dbReference>
<keyword evidence="15" id="KW-1185">Reference proteome</keyword>
<protein>
    <recommendedName>
        <fullName evidence="4 11">GMP synthase [glutamine-hydrolyzing]</fullName>
        <ecNumber evidence="3 11">6.3.5.2</ecNumber>
    </recommendedName>
    <alternativeName>
        <fullName evidence="11">GMP synthetase</fullName>
    </alternativeName>
    <alternativeName>
        <fullName evidence="11">Glutamine amidotransferase</fullName>
    </alternativeName>
</protein>
<evidence type="ECO:0000256" key="12">
    <source>
        <dbReference type="PROSITE-ProRule" id="PRU00886"/>
    </source>
</evidence>
<evidence type="ECO:0000256" key="9">
    <source>
        <dbReference type="ARBA" id="ARBA00022840"/>
    </source>
</evidence>
<comment type="function">
    <text evidence="1 11">Catalyzes the synthesis of GMP from XMP.</text>
</comment>
<keyword evidence="5 11" id="KW-0436">Ligase</keyword>
<accession>A0A8J7SKX3</accession>
<dbReference type="EC" id="6.3.5.2" evidence="3 11"/>
<dbReference type="GO" id="GO:0005829">
    <property type="term" value="C:cytosol"/>
    <property type="evidence" value="ECO:0007669"/>
    <property type="project" value="TreeGrafter"/>
</dbReference>
<dbReference type="InterPro" id="IPR004739">
    <property type="entry name" value="GMP_synth_GATase"/>
</dbReference>
<reference evidence="14" key="1">
    <citation type="submission" date="2021-04" db="EMBL/GenBank/DDBJ databases">
        <authorList>
            <person name="Zhang D.-C."/>
        </authorList>
    </citation>
    <scope>NUCLEOTIDE SEQUENCE</scope>
    <source>
        <strain evidence="14">CGMCC 1.15697</strain>
    </source>
</reference>
<dbReference type="CDD" id="cd01997">
    <property type="entry name" value="GMP_synthase_C"/>
    <property type="match status" value="1"/>
</dbReference>
<comment type="subunit">
    <text evidence="11">Homodimer.</text>
</comment>
<dbReference type="AlphaFoldDB" id="A0A8J7SKX3"/>
<dbReference type="RefSeq" id="WP_210680387.1">
    <property type="nucleotide sequence ID" value="NZ_JAGMWN010000001.1"/>
</dbReference>
<dbReference type="InterPro" id="IPR017926">
    <property type="entry name" value="GATASE"/>
</dbReference>
<dbReference type="SUPFAM" id="SSF52402">
    <property type="entry name" value="Adenine nucleotide alpha hydrolases-like"/>
    <property type="match status" value="1"/>
</dbReference>
<evidence type="ECO:0000313" key="14">
    <source>
        <dbReference type="EMBL" id="MBP5855816.1"/>
    </source>
</evidence>
<comment type="catalytic activity">
    <reaction evidence="11">
        <text>XMP + L-glutamine + ATP + H2O = GMP + L-glutamate + AMP + diphosphate + 2 H(+)</text>
        <dbReference type="Rhea" id="RHEA:11680"/>
        <dbReference type="ChEBI" id="CHEBI:15377"/>
        <dbReference type="ChEBI" id="CHEBI:15378"/>
        <dbReference type="ChEBI" id="CHEBI:29985"/>
        <dbReference type="ChEBI" id="CHEBI:30616"/>
        <dbReference type="ChEBI" id="CHEBI:33019"/>
        <dbReference type="ChEBI" id="CHEBI:57464"/>
        <dbReference type="ChEBI" id="CHEBI:58115"/>
        <dbReference type="ChEBI" id="CHEBI:58359"/>
        <dbReference type="ChEBI" id="CHEBI:456215"/>
        <dbReference type="EC" id="6.3.5.2"/>
    </reaction>
</comment>
<keyword evidence="9 11" id="KW-0067">ATP-binding</keyword>
<dbReference type="PROSITE" id="PS51553">
    <property type="entry name" value="GMPS_ATP_PPASE"/>
    <property type="match status" value="1"/>
</dbReference>
<evidence type="ECO:0000256" key="1">
    <source>
        <dbReference type="ARBA" id="ARBA00002332"/>
    </source>
</evidence>